<feature type="domain" description="Translocator protein BipB-like C-terminal" evidence="8">
    <location>
        <begin position="300"/>
        <end position="591"/>
    </location>
</feature>
<evidence type="ECO:0000256" key="4">
    <source>
        <dbReference type="ARBA" id="ARBA00035640"/>
    </source>
</evidence>
<reference evidence="10" key="1">
    <citation type="submission" date="2023-07" db="EMBL/GenBank/DDBJ databases">
        <title>Structural and functional analysis of rice phyllospheric bacteria for their antimicrobial properties and defense elicitation against blast disease.</title>
        <authorList>
            <person name="Sahu K.P."/>
            <person name="Asharani P."/>
            <person name="Kumar M."/>
            <person name="Reddy B."/>
            <person name="Kumar A."/>
        </authorList>
    </citation>
    <scope>NUCLEOTIDE SEQUENCE [LARGE SCALE GENOMIC DNA]</scope>
    <source>
        <strain evidence="10">OsEp_Plm_30P10</strain>
    </source>
</reference>
<evidence type="ECO:0000256" key="5">
    <source>
        <dbReference type="SAM" id="Coils"/>
    </source>
</evidence>
<name>A0ABU5LI32_9GAMM</name>
<evidence type="ECO:0000256" key="2">
    <source>
        <dbReference type="ARBA" id="ARBA00022870"/>
    </source>
</evidence>
<evidence type="ECO:0000256" key="6">
    <source>
        <dbReference type="SAM" id="MobiDB-lite"/>
    </source>
</evidence>
<feature type="region of interest" description="Disordered" evidence="6">
    <location>
        <begin position="301"/>
        <end position="320"/>
    </location>
</feature>
<keyword evidence="10" id="KW-1185">Reference proteome</keyword>
<keyword evidence="5" id="KW-0175">Coiled coil</keyword>
<organism evidence="9 10">
    <name type="scientific">Pantoea eucrina</name>
    <dbReference type="NCBI Taxonomy" id="472693"/>
    <lineage>
        <taxon>Bacteria</taxon>
        <taxon>Pseudomonadati</taxon>
        <taxon>Pseudomonadota</taxon>
        <taxon>Gammaproteobacteria</taxon>
        <taxon>Enterobacterales</taxon>
        <taxon>Erwiniaceae</taxon>
        <taxon>Pantoea</taxon>
    </lineage>
</organism>
<evidence type="ECO:0000256" key="1">
    <source>
        <dbReference type="ARBA" id="ARBA00004301"/>
    </source>
</evidence>
<dbReference type="Gene3D" id="1.10.287.1490">
    <property type="match status" value="1"/>
</dbReference>
<evidence type="ECO:0000313" key="10">
    <source>
        <dbReference type="Proteomes" id="UP001288620"/>
    </source>
</evidence>
<feature type="coiled-coil region" evidence="5">
    <location>
        <begin position="125"/>
        <end position="180"/>
    </location>
</feature>
<accession>A0ABU5LI32</accession>
<keyword evidence="3" id="KW-0843">Virulence</keyword>
<dbReference type="Pfam" id="PF04888">
    <property type="entry name" value="SseC"/>
    <property type="match status" value="1"/>
</dbReference>
<proteinExistence type="inferred from homology"/>
<dbReference type="EMBL" id="JAOBTT010000001">
    <property type="protein sequence ID" value="MDZ7279340.1"/>
    <property type="molecule type" value="Genomic_DNA"/>
</dbReference>
<feature type="transmembrane region" description="Helical" evidence="7">
    <location>
        <begin position="424"/>
        <end position="442"/>
    </location>
</feature>
<dbReference type="Proteomes" id="UP001288620">
    <property type="component" value="Unassembled WGS sequence"/>
</dbReference>
<gene>
    <name evidence="9" type="primary">sctE</name>
    <name evidence="9" type="ORF">N4G40_13830</name>
</gene>
<evidence type="ECO:0000256" key="3">
    <source>
        <dbReference type="ARBA" id="ARBA00023026"/>
    </source>
</evidence>
<feature type="compositionally biased region" description="Basic and acidic residues" evidence="6">
    <location>
        <begin position="309"/>
        <end position="320"/>
    </location>
</feature>
<keyword evidence="7" id="KW-0472">Membrane</keyword>
<evidence type="ECO:0000256" key="7">
    <source>
        <dbReference type="SAM" id="Phobius"/>
    </source>
</evidence>
<sequence>MDITNMQSLRSVLPELATNHVNDDANVRVDPKRLHHPPVMRAGESSGSKGALDSLLSSAAWETLEDREQQAFLDGPPPPEKPRTSEQYRLLINTVLTRLLADKASGKDVLTNAMETIMAGVSAFKQQTKEQFDALMEQYEAALGELEGAGEQVKQLDGKLGKLEAQINTLKQKQAAMQQAGVTPDDPNYLALMEELTQLQGQQTSLQTARQAAQGRAEQWAAKATNIQSRLNDLVESALNSEKQSRLLSTDFIEEQSKAQFNLALRLLNFINQSIKDRAEETKLRAEDELKRAEFNTEMAGRARVAQAKKTEEQLEKSEQSRKKSDCISKIVNALLAVALAVVTMGAATVLSVALLVMTVADAIIQVATGTSFIGKALEPVMNSVIMPIIEAIGKAVDFLLMHSPLGKLLEKVLPADVLDKVRSVVKTLVAIAAVIAAVFLLRSSAVSQVMKNIVKGAVKHASNLLKNIFKNLPQFLKNLAGMPKKALQSLPSFNANTHQSFIKAGNIVHDLGSLANTTQQNIAHAKVASANLAKVEAEQAVKELEFIREKQLELEQIMQESMEKLQESIRNLSEMAMRIIENNLHLGKKILLPVKAG</sequence>
<evidence type="ECO:0000259" key="8">
    <source>
        <dbReference type="Pfam" id="PF04888"/>
    </source>
</evidence>
<protein>
    <submittedName>
        <fullName evidence="9">Type III secretion system translocon subunit SctE</fullName>
    </submittedName>
</protein>
<feature type="coiled-coil region" evidence="5">
    <location>
        <begin position="531"/>
        <end position="583"/>
    </location>
</feature>
<comment type="similarity">
    <text evidence="4">Belongs to the SctE/SipB/YopB family.</text>
</comment>
<feature type="transmembrane region" description="Helical" evidence="7">
    <location>
        <begin position="331"/>
        <end position="357"/>
    </location>
</feature>
<dbReference type="RefSeq" id="WP_322543197.1">
    <property type="nucleotide sequence ID" value="NZ_JAOBTT010000001.1"/>
</dbReference>
<dbReference type="InterPro" id="IPR006972">
    <property type="entry name" value="BipB-like_C"/>
</dbReference>
<comment type="caution">
    <text evidence="9">The sequence shown here is derived from an EMBL/GenBank/DDBJ whole genome shotgun (WGS) entry which is preliminary data.</text>
</comment>
<evidence type="ECO:0000313" key="9">
    <source>
        <dbReference type="EMBL" id="MDZ7279340.1"/>
    </source>
</evidence>
<keyword evidence="7" id="KW-1133">Transmembrane helix</keyword>
<feature type="region of interest" description="Disordered" evidence="6">
    <location>
        <begin position="30"/>
        <end position="51"/>
    </location>
</feature>
<keyword evidence="7" id="KW-0812">Transmembrane</keyword>
<comment type="subcellular location">
    <subcellularLocation>
        <location evidence="1">Host membrane</location>
        <topology evidence="1">Multi-pass membrane protein</topology>
    </subcellularLocation>
</comment>
<keyword evidence="2" id="KW-1043">Host membrane</keyword>